<dbReference type="InterPro" id="IPR036259">
    <property type="entry name" value="MFS_trans_sf"/>
</dbReference>
<feature type="transmembrane region" description="Helical" evidence="5">
    <location>
        <begin position="220"/>
        <end position="240"/>
    </location>
</feature>
<dbReference type="AlphaFoldDB" id="A0A3S3NUB3"/>
<proteinExistence type="predicted"/>
<dbReference type="Gene3D" id="1.20.1250.20">
    <property type="entry name" value="MFS general substrate transporter like domains"/>
    <property type="match status" value="1"/>
</dbReference>
<evidence type="ECO:0000313" key="9">
    <source>
        <dbReference type="EMBL" id="RWS08047.1"/>
    </source>
</evidence>
<evidence type="ECO:0000313" key="10">
    <source>
        <dbReference type="Proteomes" id="UP000285301"/>
    </source>
</evidence>
<feature type="transmembrane region" description="Helical" evidence="5">
    <location>
        <begin position="39"/>
        <end position="61"/>
    </location>
</feature>
<organism evidence="8 10">
    <name type="scientific">Dinothrombium tinctorium</name>
    <dbReference type="NCBI Taxonomy" id="1965070"/>
    <lineage>
        <taxon>Eukaryota</taxon>
        <taxon>Metazoa</taxon>
        <taxon>Ecdysozoa</taxon>
        <taxon>Arthropoda</taxon>
        <taxon>Chelicerata</taxon>
        <taxon>Arachnida</taxon>
        <taxon>Acari</taxon>
        <taxon>Acariformes</taxon>
        <taxon>Trombidiformes</taxon>
        <taxon>Prostigmata</taxon>
        <taxon>Anystina</taxon>
        <taxon>Parasitengona</taxon>
        <taxon>Trombidioidea</taxon>
        <taxon>Trombidiidae</taxon>
        <taxon>Dinothrombium</taxon>
    </lineage>
</organism>
<dbReference type="EMBL" id="NCKU01004301">
    <property type="protein sequence ID" value="RWS06164.1"/>
    <property type="molecule type" value="Genomic_DNA"/>
</dbReference>
<dbReference type="Proteomes" id="UP000285301">
    <property type="component" value="Unassembled WGS sequence"/>
</dbReference>
<reference evidence="8" key="2">
    <citation type="submission" date="2018-11" db="EMBL/GenBank/DDBJ databases">
        <title>Trombidioid mite genomics.</title>
        <authorList>
            <person name="Dong X."/>
        </authorList>
    </citation>
    <scope>NUCLEOTIDE SEQUENCE</scope>
    <source>
        <strain evidence="8">UoL-WK</strain>
    </source>
</reference>
<dbReference type="PROSITE" id="PS50850">
    <property type="entry name" value="MFS"/>
    <property type="match status" value="1"/>
</dbReference>
<protein>
    <submittedName>
        <fullName evidence="8">Solute carrier family 22 member 6-like protein</fullName>
    </submittedName>
</protein>
<feature type="transmembrane region" description="Helical" evidence="5">
    <location>
        <begin position="450"/>
        <end position="470"/>
    </location>
</feature>
<keyword evidence="3 5" id="KW-1133">Transmembrane helix</keyword>
<feature type="transmembrane region" description="Helical" evidence="5">
    <location>
        <begin position="161"/>
        <end position="180"/>
    </location>
</feature>
<evidence type="ECO:0000313" key="8">
    <source>
        <dbReference type="EMBL" id="RWS06223.1"/>
    </source>
</evidence>
<evidence type="ECO:0000259" key="6">
    <source>
        <dbReference type="PROSITE" id="PS50850"/>
    </source>
</evidence>
<dbReference type="GO" id="GO:0016020">
    <property type="term" value="C:membrane"/>
    <property type="evidence" value="ECO:0007669"/>
    <property type="project" value="UniProtKB-SubCell"/>
</dbReference>
<feature type="transmembrane region" description="Helical" evidence="5">
    <location>
        <begin position="186"/>
        <end position="208"/>
    </location>
</feature>
<dbReference type="EMBL" id="NCKU01004265">
    <property type="protein sequence ID" value="RWS06223.1"/>
    <property type="molecule type" value="Genomic_DNA"/>
</dbReference>
<feature type="transmembrane region" description="Helical" evidence="5">
    <location>
        <begin position="410"/>
        <end position="429"/>
    </location>
</feature>
<evidence type="ECO:0000256" key="2">
    <source>
        <dbReference type="ARBA" id="ARBA00022692"/>
    </source>
</evidence>
<feature type="transmembrane region" description="Helical" evidence="5">
    <location>
        <begin position="246"/>
        <end position="267"/>
    </location>
</feature>
<evidence type="ECO:0000256" key="1">
    <source>
        <dbReference type="ARBA" id="ARBA00004141"/>
    </source>
</evidence>
<feature type="transmembrane region" description="Helical" evidence="5">
    <location>
        <begin position="387"/>
        <end position="404"/>
    </location>
</feature>
<dbReference type="InterPro" id="IPR005828">
    <property type="entry name" value="MFS_sugar_transport-like"/>
</dbReference>
<name>A0A3S3NUB3_9ACAR</name>
<dbReference type="SUPFAM" id="SSF103473">
    <property type="entry name" value="MFS general substrate transporter"/>
    <property type="match status" value="1"/>
</dbReference>
<reference evidence="8 10" key="1">
    <citation type="journal article" date="2018" name="Gigascience">
        <title>Genomes of trombidid mites reveal novel predicted allergens and laterally-transferred genes associated with secondary metabolism.</title>
        <authorList>
            <person name="Dong X."/>
            <person name="Chaisiri K."/>
            <person name="Xia D."/>
            <person name="Armstrong S.D."/>
            <person name="Fang Y."/>
            <person name="Donnelly M.J."/>
            <person name="Kadowaki T."/>
            <person name="McGarry J.W."/>
            <person name="Darby A.C."/>
            <person name="Makepeace B.L."/>
        </authorList>
    </citation>
    <scope>NUCLEOTIDE SEQUENCE [LARGE SCALE GENOMIC DNA]</scope>
    <source>
        <strain evidence="8">UoL-WK</strain>
    </source>
</reference>
<feature type="domain" description="Major facilitator superfamily (MFS) profile" evidence="6">
    <location>
        <begin position="40"/>
        <end position="498"/>
    </location>
</feature>
<feature type="non-terminal residue" evidence="8">
    <location>
        <position position="526"/>
    </location>
</feature>
<comment type="subcellular location">
    <subcellularLocation>
        <location evidence="1">Membrane</location>
        <topology evidence="1">Multi-pass membrane protein</topology>
    </subcellularLocation>
</comment>
<dbReference type="Pfam" id="PF00083">
    <property type="entry name" value="Sugar_tr"/>
    <property type="match status" value="1"/>
</dbReference>
<sequence length="526" mass="58625">MRKFSRVSSICFPQISSLLTLDDILDKYIGKFGKFQKLLTLYILLFVAPLIGFNTTTHFLILLEPPHLCTKQNKSSSLFNFTDGSKNSSLKYNGSELLSLKQDYSSKRDFNYDIIYPTVVSENDWVCENSWKAKIAHVVYRAGSFCGMLIIGILSDTYGRVPTTIFCFSIAGIAGLSTIVSAHNYALFLICRAFMGFVSFKGTVPMVLATEYVGSNKRSLISNGLLLMIGVTNISLPWIAYFLRDWRILTVMTSAAMFIVPMITLLIPESARWLLSRGDFKNGKKSLRHVARINGVSLSDDILNNLKSDDKTVCSVLKIFKYSRFLRFYSITTLMWILCAMISYGGNLFAAVLSSHPFLLLSINSAIDVIASITSKWVADHYGRKKTVCFSCFFTLISYTLIAFVPQESIFFIVILLIGRFWITITYNVKFLYAAEICPTIVRSRAVSTRLALGAIGSAASAAIVSIDLIGKSTPLIIFGTASGFNIILMLLLPETLNQPLPETLEDANNFGLLAENKIFKEEPNC</sequence>
<dbReference type="GO" id="GO:0022857">
    <property type="term" value="F:transmembrane transporter activity"/>
    <property type="evidence" value="ECO:0007669"/>
    <property type="project" value="InterPro"/>
</dbReference>
<dbReference type="STRING" id="1965070.A0A3S3NUB3"/>
<evidence type="ECO:0000256" key="3">
    <source>
        <dbReference type="ARBA" id="ARBA00022989"/>
    </source>
</evidence>
<dbReference type="EMBL" id="NCKU01003163">
    <property type="protein sequence ID" value="RWS08047.1"/>
    <property type="molecule type" value="Genomic_DNA"/>
</dbReference>
<dbReference type="OrthoDB" id="2544694at2759"/>
<dbReference type="InterPro" id="IPR020846">
    <property type="entry name" value="MFS_dom"/>
</dbReference>
<comment type="caution">
    <text evidence="8">The sequence shown here is derived from an EMBL/GenBank/DDBJ whole genome shotgun (WGS) entry which is preliminary data.</text>
</comment>
<evidence type="ECO:0000256" key="5">
    <source>
        <dbReference type="SAM" id="Phobius"/>
    </source>
</evidence>
<keyword evidence="4 5" id="KW-0472">Membrane</keyword>
<evidence type="ECO:0000256" key="4">
    <source>
        <dbReference type="ARBA" id="ARBA00023136"/>
    </source>
</evidence>
<feature type="transmembrane region" description="Helical" evidence="5">
    <location>
        <begin position="358"/>
        <end position="375"/>
    </location>
</feature>
<keyword evidence="10" id="KW-1185">Reference proteome</keyword>
<feature type="transmembrane region" description="Helical" evidence="5">
    <location>
        <begin position="328"/>
        <end position="352"/>
    </location>
</feature>
<feature type="transmembrane region" description="Helical" evidence="5">
    <location>
        <begin position="476"/>
        <end position="493"/>
    </location>
</feature>
<keyword evidence="2 5" id="KW-0812">Transmembrane</keyword>
<dbReference type="PANTHER" id="PTHR24064">
    <property type="entry name" value="SOLUTE CARRIER FAMILY 22 MEMBER"/>
    <property type="match status" value="1"/>
</dbReference>
<gene>
    <name evidence="7" type="ORF">B4U79_05921</name>
    <name evidence="9" type="ORF">B4U79_10963</name>
    <name evidence="8" type="ORF">B4U79_11451</name>
</gene>
<accession>A0A3S3NUB3</accession>
<feature type="transmembrane region" description="Helical" evidence="5">
    <location>
        <begin position="135"/>
        <end position="154"/>
    </location>
</feature>
<evidence type="ECO:0000313" key="7">
    <source>
        <dbReference type="EMBL" id="RWS06164.1"/>
    </source>
</evidence>